<gene>
    <name evidence="1" type="ORF">S01H4_19789</name>
</gene>
<evidence type="ECO:0000313" key="1">
    <source>
        <dbReference type="EMBL" id="GAG58972.1"/>
    </source>
</evidence>
<name>X0ZLP1_9ZZZZ</name>
<organism evidence="1">
    <name type="scientific">marine sediment metagenome</name>
    <dbReference type="NCBI Taxonomy" id="412755"/>
    <lineage>
        <taxon>unclassified sequences</taxon>
        <taxon>metagenomes</taxon>
        <taxon>ecological metagenomes</taxon>
    </lineage>
</organism>
<protein>
    <submittedName>
        <fullName evidence="1">Uncharacterized protein</fullName>
    </submittedName>
</protein>
<accession>X0ZLP1</accession>
<sequence>MKLELIYKMETLYEELLKEGYEPNFYIKRDVVIITAKVTPGDVEKIKSVLNYYRSIAGE</sequence>
<dbReference type="EMBL" id="BART01008849">
    <property type="protein sequence ID" value="GAG58972.1"/>
    <property type="molecule type" value="Genomic_DNA"/>
</dbReference>
<dbReference type="AlphaFoldDB" id="X0ZLP1"/>
<comment type="caution">
    <text evidence="1">The sequence shown here is derived from an EMBL/GenBank/DDBJ whole genome shotgun (WGS) entry which is preliminary data.</text>
</comment>
<reference evidence="1" key="1">
    <citation type="journal article" date="2014" name="Front. Microbiol.">
        <title>High frequency of phylogenetically diverse reductive dehalogenase-homologous genes in deep subseafloor sedimentary metagenomes.</title>
        <authorList>
            <person name="Kawai M."/>
            <person name="Futagami T."/>
            <person name="Toyoda A."/>
            <person name="Takaki Y."/>
            <person name="Nishi S."/>
            <person name="Hori S."/>
            <person name="Arai W."/>
            <person name="Tsubouchi T."/>
            <person name="Morono Y."/>
            <person name="Uchiyama I."/>
            <person name="Ito T."/>
            <person name="Fujiyama A."/>
            <person name="Inagaki F."/>
            <person name="Takami H."/>
        </authorList>
    </citation>
    <scope>NUCLEOTIDE SEQUENCE</scope>
    <source>
        <strain evidence="1">Expedition CK06-06</strain>
    </source>
</reference>
<proteinExistence type="predicted"/>